<proteinExistence type="predicted"/>
<name>A0ABV0V457_9TELE</name>
<evidence type="ECO:0000313" key="2">
    <source>
        <dbReference type="EMBL" id="MEQ2252152.1"/>
    </source>
</evidence>
<protein>
    <submittedName>
        <fullName evidence="2">Uncharacterized protein</fullName>
    </submittedName>
</protein>
<dbReference type="Proteomes" id="UP001482620">
    <property type="component" value="Unassembled WGS sequence"/>
</dbReference>
<evidence type="ECO:0000256" key="1">
    <source>
        <dbReference type="SAM" id="MobiDB-lite"/>
    </source>
</evidence>
<gene>
    <name evidence="2" type="ORF">ILYODFUR_018750</name>
</gene>
<feature type="region of interest" description="Disordered" evidence="1">
    <location>
        <begin position="74"/>
        <end position="123"/>
    </location>
</feature>
<feature type="compositionally biased region" description="Polar residues" evidence="1">
    <location>
        <begin position="77"/>
        <end position="87"/>
    </location>
</feature>
<organism evidence="2 3">
    <name type="scientific">Ilyodon furcidens</name>
    <name type="common">goldbreast splitfin</name>
    <dbReference type="NCBI Taxonomy" id="33524"/>
    <lineage>
        <taxon>Eukaryota</taxon>
        <taxon>Metazoa</taxon>
        <taxon>Chordata</taxon>
        <taxon>Craniata</taxon>
        <taxon>Vertebrata</taxon>
        <taxon>Euteleostomi</taxon>
        <taxon>Actinopterygii</taxon>
        <taxon>Neopterygii</taxon>
        <taxon>Teleostei</taxon>
        <taxon>Neoteleostei</taxon>
        <taxon>Acanthomorphata</taxon>
        <taxon>Ovalentaria</taxon>
        <taxon>Atherinomorphae</taxon>
        <taxon>Cyprinodontiformes</taxon>
        <taxon>Goodeidae</taxon>
        <taxon>Ilyodon</taxon>
    </lineage>
</organism>
<evidence type="ECO:0000313" key="3">
    <source>
        <dbReference type="Proteomes" id="UP001482620"/>
    </source>
</evidence>
<dbReference type="EMBL" id="JAHRIQ010094521">
    <property type="protein sequence ID" value="MEQ2252152.1"/>
    <property type="molecule type" value="Genomic_DNA"/>
</dbReference>
<reference evidence="2 3" key="1">
    <citation type="submission" date="2021-06" db="EMBL/GenBank/DDBJ databases">
        <authorList>
            <person name="Palmer J.M."/>
        </authorList>
    </citation>
    <scope>NUCLEOTIDE SEQUENCE [LARGE SCALE GENOMIC DNA]</scope>
    <source>
        <strain evidence="3">if_2019</strain>
        <tissue evidence="2">Muscle</tissue>
    </source>
</reference>
<feature type="compositionally biased region" description="Basic and acidic residues" evidence="1">
    <location>
        <begin position="105"/>
        <end position="114"/>
    </location>
</feature>
<sequence length="166" mass="18518">MDPYLSQYLDRNTANFKRSLDRIADKYSKFKDEDDVLEVDIDKIDLKTLSKYLSESEHKLLKFGSKNQSYLKDRSLSAHSSTHSQLNLPCKDDGADDDSASSSEFPKEDSDAKKKGGAKGIQQMSITSHVAQKANLGKTVLSSQKTRTELFAILAFAAMLENRTSS</sequence>
<keyword evidence="3" id="KW-1185">Reference proteome</keyword>
<accession>A0ABV0V457</accession>
<comment type="caution">
    <text evidence="2">The sequence shown here is derived from an EMBL/GenBank/DDBJ whole genome shotgun (WGS) entry which is preliminary data.</text>
</comment>